<organism evidence="1 2">
    <name type="scientific">Saltatorellus ferox</name>
    <dbReference type="NCBI Taxonomy" id="2528018"/>
    <lineage>
        <taxon>Bacteria</taxon>
        <taxon>Pseudomonadati</taxon>
        <taxon>Planctomycetota</taxon>
        <taxon>Planctomycetia</taxon>
        <taxon>Planctomycetia incertae sedis</taxon>
        <taxon>Saltatorellus</taxon>
    </lineage>
</organism>
<dbReference type="Proteomes" id="UP000320390">
    <property type="component" value="Chromosome"/>
</dbReference>
<dbReference type="EMBL" id="CP036434">
    <property type="protein sequence ID" value="QDV08026.1"/>
    <property type="molecule type" value="Genomic_DNA"/>
</dbReference>
<reference evidence="1 2" key="1">
    <citation type="submission" date="2019-02" db="EMBL/GenBank/DDBJ databases">
        <title>Deep-cultivation of Planctomycetes and their phenomic and genomic characterization uncovers novel biology.</title>
        <authorList>
            <person name="Wiegand S."/>
            <person name="Jogler M."/>
            <person name="Boedeker C."/>
            <person name="Pinto D."/>
            <person name="Vollmers J."/>
            <person name="Rivas-Marin E."/>
            <person name="Kohn T."/>
            <person name="Peeters S.H."/>
            <person name="Heuer A."/>
            <person name="Rast P."/>
            <person name="Oberbeckmann S."/>
            <person name="Bunk B."/>
            <person name="Jeske O."/>
            <person name="Meyerdierks A."/>
            <person name="Storesund J.E."/>
            <person name="Kallscheuer N."/>
            <person name="Luecker S."/>
            <person name="Lage O.M."/>
            <person name="Pohl T."/>
            <person name="Merkel B.J."/>
            <person name="Hornburger P."/>
            <person name="Mueller R.-W."/>
            <person name="Bruemmer F."/>
            <person name="Labrenz M."/>
            <person name="Spormann A.M."/>
            <person name="Op den Camp H."/>
            <person name="Overmann J."/>
            <person name="Amann R."/>
            <person name="Jetten M.S.M."/>
            <person name="Mascher T."/>
            <person name="Medema M.H."/>
            <person name="Devos D.P."/>
            <person name="Kaster A.-K."/>
            <person name="Ovreas L."/>
            <person name="Rohde M."/>
            <person name="Galperin M.Y."/>
            <person name="Jogler C."/>
        </authorList>
    </citation>
    <scope>NUCLEOTIDE SEQUENCE [LARGE SCALE GENOMIC DNA]</scope>
    <source>
        <strain evidence="1 2">Poly30</strain>
    </source>
</reference>
<evidence type="ECO:0000313" key="1">
    <source>
        <dbReference type="EMBL" id="QDV08026.1"/>
    </source>
</evidence>
<gene>
    <name evidence="1" type="ORF">Poly30_35620</name>
</gene>
<evidence type="ECO:0000313" key="2">
    <source>
        <dbReference type="Proteomes" id="UP000320390"/>
    </source>
</evidence>
<keyword evidence="2" id="KW-1185">Reference proteome</keyword>
<dbReference type="AlphaFoldDB" id="A0A518EV96"/>
<protein>
    <submittedName>
        <fullName evidence="1">Uncharacterized protein</fullName>
    </submittedName>
</protein>
<proteinExistence type="predicted"/>
<name>A0A518EV96_9BACT</name>
<accession>A0A518EV96</accession>
<sequence length="157" mass="17636">MAPVGRVRVVAEGFYARSYPLQTMVSRRRHGRASQVVEVSAGVDQRVKITLPPGGAVRVHATANDRFLANGRPRRFRIRLRGAGQLEDLDLDLEYLSLTRDGDYRAERHWTLGETETSECVPTGRYSVTATLDPFPPIEREIEIKSGVVTDLKLVFE</sequence>